<reference evidence="2" key="1">
    <citation type="submission" date="2023-03" db="EMBL/GenBank/DDBJ databases">
        <title>Mating type loci evolution in Malassezia.</title>
        <authorList>
            <person name="Coelho M.A."/>
        </authorList>
    </citation>
    <scope>NUCLEOTIDE SEQUENCE</scope>
    <source>
        <strain evidence="2">CBS 9557</strain>
    </source>
</reference>
<keyword evidence="1" id="KW-0732">Signal</keyword>
<gene>
    <name evidence="2" type="ORF">MNAN1_003471</name>
</gene>
<evidence type="ECO:0000313" key="3">
    <source>
        <dbReference type="Proteomes" id="UP001213623"/>
    </source>
</evidence>
<evidence type="ECO:0000313" key="2">
    <source>
        <dbReference type="EMBL" id="WFD28460.1"/>
    </source>
</evidence>
<accession>A0AAF0EPU9</accession>
<organism evidence="2 3">
    <name type="scientific">Malassezia nana</name>
    <dbReference type="NCBI Taxonomy" id="180528"/>
    <lineage>
        <taxon>Eukaryota</taxon>
        <taxon>Fungi</taxon>
        <taxon>Dikarya</taxon>
        <taxon>Basidiomycota</taxon>
        <taxon>Ustilaginomycotina</taxon>
        <taxon>Malasseziomycetes</taxon>
        <taxon>Malasseziales</taxon>
        <taxon>Malasseziaceae</taxon>
        <taxon>Malassezia</taxon>
    </lineage>
</organism>
<name>A0AAF0EPU9_9BASI</name>
<feature type="signal peptide" evidence="1">
    <location>
        <begin position="1"/>
        <end position="19"/>
    </location>
</feature>
<sequence>MFRFFVLSALVSFAAAVTAAPTSVNCRTSGSPVVALAYRPADASRGYQIVPSTKDMPGKHTTKHGNVIMTFAMHFTKNPAVEHYWSDKKEYQFVPYQCSAATSDAILAGGWTEFRHATNETECLTLNGEPRLVPHNETATNNNLMTLKPCSSRVDSSTLQRQAFTAPTGKVAQKNPDNTLARGGVVFKDQMAYFTTDSSGSLDVYDLIMKSP</sequence>
<protein>
    <submittedName>
        <fullName evidence="2">Uncharacterized protein</fullName>
    </submittedName>
</protein>
<keyword evidence="3" id="KW-1185">Reference proteome</keyword>
<evidence type="ECO:0000256" key="1">
    <source>
        <dbReference type="SAM" id="SignalP"/>
    </source>
</evidence>
<dbReference type="AlphaFoldDB" id="A0AAF0EPU9"/>
<proteinExistence type="predicted"/>
<dbReference type="EMBL" id="CP119897">
    <property type="protein sequence ID" value="WFD28460.1"/>
    <property type="molecule type" value="Genomic_DNA"/>
</dbReference>
<feature type="chain" id="PRO_5042065482" evidence="1">
    <location>
        <begin position="20"/>
        <end position="212"/>
    </location>
</feature>
<dbReference type="Proteomes" id="UP001213623">
    <property type="component" value="Chromosome 6"/>
</dbReference>